<organism evidence="2">
    <name type="scientific">Amphimedon queenslandica</name>
    <name type="common">Sponge</name>
    <dbReference type="NCBI Taxonomy" id="400682"/>
    <lineage>
        <taxon>Eukaryota</taxon>
        <taxon>Metazoa</taxon>
        <taxon>Porifera</taxon>
        <taxon>Demospongiae</taxon>
        <taxon>Heteroscleromorpha</taxon>
        <taxon>Haplosclerida</taxon>
        <taxon>Niphatidae</taxon>
        <taxon>Amphimedon</taxon>
    </lineage>
</organism>
<sequence length="215" mass="24294">MHRRALWMLYSRNYCLFACISYICKSVSEGDTNVTKDNAEIVPSAFPFISSPVSSASCSHVNEPMFNAVATMTDNELSSHKATSNGLAKRTVQTVKQRIVKLEGLFPSELLMGRKIRTRLDQFQPHSAMRMQQKQSIPENKVKAFIVGEKEFARAYSADDSTMRRHIDQLRPRTRKDDISMNMIEDKDIDDQGHYLTPSPIDPPATNPTPPSIKS</sequence>
<feature type="region of interest" description="Disordered" evidence="1">
    <location>
        <begin position="172"/>
        <end position="215"/>
    </location>
</feature>
<evidence type="ECO:0000313" key="2">
    <source>
        <dbReference type="EnsemblMetazoa" id="Aqu2.1.22845_001"/>
    </source>
</evidence>
<protein>
    <submittedName>
        <fullName evidence="2">Uncharacterized protein</fullName>
    </submittedName>
</protein>
<feature type="compositionally biased region" description="Pro residues" evidence="1">
    <location>
        <begin position="200"/>
        <end position="215"/>
    </location>
</feature>
<evidence type="ECO:0000256" key="1">
    <source>
        <dbReference type="SAM" id="MobiDB-lite"/>
    </source>
</evidence>
<feature type="compositionally biased region" description="Basic and acidic residues" evidence="1">
    <location>
        <begin position="172"/>
        <end position="193"/>
    </location>
</feature>
<dbReference type="InParanoid" id="A0A1X7U517"/>
<accession>A0A1X7U517</accession>
<proteinExistence type="predicted"/>
<name>A0A1X7U517_AMPQE</name>
<dbReference type="EnsemblMetazoa" id="Aqu2.1.22845_001">
    <property type="protein sequence ID" value="Aqu2.1.22845_001"/>
    <property type="gene ID" value="Aqu2.1.22845"/>
</dbReference>
<reference evidence="2" key="1">
    <citation type="submission" date="2017-05" db="UniProtKB">
        <authorList>
            <consortium name="EnsemblMetazoa"/>
        </authorList>
    </citation>
    <scope>IDENTIFICATION</scope>
</reference>
<dbReference type="AlphaFoldDB" id="A0A1X7U517"/>